<sequence>MLLGRFMGHPAHGADASEGDRTTPIPHPTRYKFKIDGQSKETRHIDFAYGVGCY</sequence>
<reference evidence="3" key="1">
    <citation type="journal article" date="2011" name="PLoS Genet.">
        <title>Genomic analysis of the necrotrophic fungal pathogens Sclerotinia sclerotiorum and Botrytis cinerea.</title>
        <authorList>
            <person name="Amselem J."/>
            <person name="Cuomo C.A."/>
            <person name="van Kan J.A."/>
            <person name="Viaud M."/>
            <person name="Benito E.P."/>
            <person name="Couloux A."/>
            <person name="Coutinho P.M."/>
            <person name="de Vries R.P."/>
            <person name="Dyer P.S."/>
            <person name="Fillinger S."/>
            <person name="Fournier E."/>
            <person name="Gout L."/>
            <person name="Hahn M."/>
            <person name="Kohn L."/>
            <person name="Lapalu N."/>
            <person name="Plummer K.M."/>
            <person name="Pradier J.M."/>
            <person name="Quevillon E."/>
            <person name="Sharon A."/>
            <person name="Simon A."/>
            <person name="ten Have A."/>
            <person name="Tudzynski B."/>
            <person name="Tudzynski P."/>
            <person name="Wincker P."/>
            <person name="Andrew M."/>
            <person name="Anthouard V."/>
            <person name="Beever R.E."/>
            <person name="Beffa R."/>
            <person name="Benoit I."/>
            <person name="Bouzid O."/>
            <person name="Brault B."/>
            <person name="Chen Z."/>
            <person name="Choquer M."/>
            <person name="Collemare J."/>
            <person name="Cotton P."/>
            <person name="Danchin E.G."/>
            <person name="Da Silva C."/>
            <person name="Gautier A."/>
            <person name="Giraud C."/>
            <person name="Giraud T."/>
            <person name="Gonzalez C."/>
            <person name="Grossetete S."/>
            <person name="Guldener U."/>
            <person name="Henrissat B."/>
            <person name="Howlett B.J."/>
            <person name="Kodira C."/>
            <person name="Kretschmer M."/>
            <person name="Lappartient A."/>
            <person name="Leroch M."/>
            <person name="Levis C."/>
            <person name="Mauceli E."/>
            <person name="Neuveglise C."/>
            <person name="Oeser B."/>
            <person name="Pearson M."/>
            <person name="Poulain J."/>
            <person name="Poussereau N."/>
            <person name="Quesneville H."/>
            <person name="Rascle C."/>
            <person name="Schumacher J."/>
            <person name="Segurens B."/>
            <person name="Sexton A."/>
            <person name="Silva E."/>
            <person name="Sirven C."/>
            <person name="Soanes D.M."/>
            <person name="Talbot N.J."/>
            <person name="Templeton M."/>
            <person name="Yandava C."/>
            <person name="Yarden O."/>
            <person name="Zeng Q."/>
            <person name="Rollins J.A."/>
            <person name="Lebrun M.H."/>
            <person name="Dickman M."/>
        </authorList>
    </citation>
    <scope>NUCLEOTIDE SEQUENCE [LARGE SCALE GENOMIC DNA]</scope>
    <source>
        <strain evidence="3">T4</strain>
    </source>
</reference>
<dbReference type="EMBL" id="FQ790339">
    <property type="protein sequence ID" value="CCD35033.1"/>
    <property type="molecule type" value="Genomic_DNA"/>
</dbReference>
<dbReference type="AlphaFoldDB" id="G2YK04"/>
<protein>
    <submittedName>
        <fullName evidence="2">Uncharacterized protein</fullName>
    </submittedName>
</protein>
<accession>G2YK04</accession>
<evidence type="ECO:0000256" key="1">
    <source>
        <dbReference type="SAM" id="MobiDB-lite"/>
    </source>
</evidence>
<evidence type="ECO:0000313" key="2">
    <source>
        <dbReference type="EMBL" id="CCD35033.1"/>
    </source>
</evidence>
<proteinExistence type="predicted"/>
<dbReference type="InParanoid" id="G2YK04"/>
<organism evidence="2 3">
    <name type="scientific">Botryotinia fuckeliana (strain T4)</name>
    <name type="common">Noble rot fungus</name>
    <name type="synonym">Botrytis cinerea</name>
    <dbReference type="NCBI Taxonomy" id="999810"/>
    <lineage>
        <taxon>Eukaryota</taxon>
        <taxon>Fungi</taxon>
        <taxon>Dikarya</taxon>
        <taxon>Ascomycota</taxon>
        <taxon>Pezizomycotina</taxon>
        <taxon>Leotiomycetes</taxon>
        <taxon>Helotiales</taxon>
        <taxon>Sclerotiniaceae</taxon>
        <taxon>Botrytis</taxon>
    </lineage>
</organism>
<feature type="region of interest" description="Disordered" evidence="1">
    <location>
        <begin position="1"/>
        <end position="31"/>
    </location>
</feature>
<dbReference type="HOGENOM" id="CLU_3050095_0_0_1"/>
<name>G2YK04_BOTF4</name>
<gene>
    <name evidence="2" type="ORF">BofuT4_uP083550.1</name>
</gene>
<dbReference type="Proteomes" id="UP000008177">
    <property type="component" value="Unplaced contigs"/>
</dbReference>
<evidence type="ECO:0000313" key="3">
    <source>
        <dbReference type="Proteomes" id="UP000008177"/>
    </source>
</evidence>